<feature type="domain" description="AB hydrolase-1" evidence="1">
    <location>
        <begin position="26"/>
        <end position="274"/>
    </location>
</feature>
<evidence type="ECO:0000313" key="3">
    <source>
        <dbReference type="Proteomes" id="UP000028870"/>
    </source>
</evidence>
<organism evidence="2 3">
    <name type="scientific">Mycolicibacterium cosmeticum</name>
    <dbReference type="NCBI Taxonomy" id="258533"/>
    <lineage>
        <taxon>Bacteria</taxon>
        <taxon>Bacillati</taxon>
        <taxon>Actinomycetota</taxon>
        <taxon>Actinomycetes</taxon>
        <taxon>Mycobacteriales</taxon>
        <taxon>Mycobacteriaceae</taxon>
        <taxon>Mycolicibacterium</taxon>
    </lineage>
</organism>
<keyword evidence="2" id="KW-0378">Hydrolase</keyword>
<keyword evidence="3" id="KW-1185">Reference proteome</keyword>
<evidence type="ECO:0000259" key="1">
    <source>
        <dbReference type="Pfam" id="PF00561"/>
    </source>
</evidence>
<dbReference type="InterPro" id="IPR000073">
    <property type="entry name" value="AB_hydrolase_1"/>
</dbReference>
<accession>W9AVU6</accession>
<comment type="caution">
    <text evidence="2">The sequence shown here is derived from an EMBL/GenBank/DDBJ whole genome shotgun (WGS) entry which is preliminary data.</text>
</comment>
<dbReference type="AlphaFoldDB" id="W9AVU6"/>
<dbReference type="PANTHER" id="PTHR43433:SF5">
    <property type="entry name" value="AB HYDROLASE-1 DOMAIN-CONTAINING PROTEIN"/>
    <property type="match status" value="1"/>
</dbReference>
<dbReference type="InterPro" id="IPR029058">
    <property type="entry name" value="AB_hydrolase_fold"/>
</dbReference>
<dbReference type="Pfam" id="PF00561">
    <property type="entry name" value="Abhydrolase_1"/>
    <property type="match status" value="1"/>
</dbReference>
<protein>
    <submittedName>
        <fullName evidence="2">Alpha/beta hydrolase fold protein</fullName>
    </submittedName>
</protein>
<dbReference type="GO" id="GO:0046503">
    <property type="term" value="P:glycerolipid catabolic process"/>
    <property type="evidence" value="ECO:0007669"/>
    <property type="project" value="TreeGrafter"/>
</dbReference>
<dbReference type="GO" id="GO:0004806">
    <property type="term" value="F:triacylglycerol lipase activity"/>
    <property type="evidence" value="ECO:0007669"/>
    <property type="project" value="TreeGrafter"/>
</dbReference>
<reference evidence="2" key="1">
    <citation type="submission" date="2014-03" db="EMBL/GenBank/DDBJ databases">
        <title>Draft Genome Sequence of Mycobacterium cosmeticum DSM 44829.</title>
        <authorList>
            <person name="Croce O."/>
            <person name="Robert C."/>
            <person name="Raoult D."/>
            <person name="Drancourt M."/>
        </authorList>
    </citation>
    <scope>NUCLEOTIDE SEQUENCE [LARGE SCALE GENOMIC DNA]</scope>
    <source>
        <strain evidence="2">DSM 44829</strain>
    </source>
</reference>
<reference evidence="2" key="2">
    <citation type="submission" date="2014-03" db="EMBL/GenBank/DDBJ databases">
        <authorList>
            <person name="Urmite Genomes"/>
        </authorList>
    </citation>
    <scope>NUCLEOTIDE SEQUENCE</scope>
    <source>
        <strain evidence="2">DSM 44829</strain>
    </source>
</reference>
<evidence type="ECO:0000313" key="2">
    <source>
        <dbReference type="EMBL" id="CDO06711.1"/>
    </source>
</evidence>
<dbReference type="OrthoDB" id="8957634at2"/>
<sequence>MTDRYCVRPGGNRVCYRVDGDPMGQPLVLIAGLTLDLTSWPAEMVDGLTGQGFRVIRLDNRDVGRSTWATTAPPGTLRQLTRRPRADGYDLGDMAADVIALLDHLDIDRAHLVGMSMGGMIAQTVAARYPDRVLTLTSIFSTTGAPDVGQPALSTLALLAKRPPRTKQAFIDRHVAMMKHLAGRGFPLDVEAAADYAGGAWERGPGPCAGAGVARQINAIFKSGDRTAELGRITAPTLVVHGDRDRIVHPSGGAATAAAIPAARHLTIPGMGHDLAPGLIRRLVTVIGQNAARGRVSRTPAR</sequence>
<dbReference type="SUPFAM" id="SSF53474">
    <property type="entry name" value="alpha/beta-Hydrolases"/>
    <property type="match status" value="1"/>
</dbReference>
<dbReference type="PANTHER" id="PTHR43433">
    <property type="entry name" value="HYDROLASE, ALPHA/BETA FOLD FAMILY PROTEIN"/>
    <property type="match status" value="1"/>
</dbReference>
<dbReference type="EMBL" id="CCBB010000001">
    <property type="protein sequence ID" value="CDO06711.1"/>
    <property type="molecule type" value="Genomic_DNA"/>
</dbReference>
<dbReference type="STRING" id="258533.BN977_01504"/>
<proteinExistence type="predicted"/>
<dbReference type="eggNOG" id="COG2267">
    <property type="taxonomic scope" value="Bacteria"/>
</dbReference>
<dbReference type="Gene3D" id="3.40.50.1820">
    <property type="entry name" value="alpha/beta hydrolase"/>
    <property type="match status" value="1"/>
</dbReference>
<dbReference type="Proteomes" id="UP000028870">
    <property type="component" value="Unassembled WGS sequence"/>
</dbReference>
<name>W9AVU6_MYCCO</name>
<dbReference type="InterPro" id="IPR050471">
    <property type="entry name" value="AB_hydrolase"/>
</dbReference>
<gene>
    <name evidence="2" type="ORF">BN977_01504</name>
</gene>